<protein>
    <submittedName>
        <fullName evidence="1">Uncharacterized protein</fullName>
    </submittedName>
</protein>
<organism evidence="1 3">
    <name type="scientific">Desulforhopalus singaporensis</name>
    <dbReference type="NCBI Taxonomy" id="91360"/>
    <lineage>
        <taxon>Bacteria</taxon>
        <taxon>Pseudomonadati</taxon>
        <taxon>Thermodesulfobacteriota</taxon>
        <taxon>Desulfobulbia</taxon>
        <taxon>Desulfobulbales</taxon>
        <taxon>Desulfocapsaceae</taxon>
        <taxon>Desulforhopalus</taxon>
    </lineage>
</organism>
<accession>A0A1H0UVJ0</accession>
<dbReference type="EMBL" id="FNJI01000036">
    <property type="protein sequence ID" value="SDP70252.1"/>
    <property type="molecule type" value="Genomic_DNA"/>
</dbReference>
<dbReference type="RefSeq" id="WP_092225638.1">
    <property type="nucleotide sequence ID" value="NZ_FNJI01000036.1"/>
</dbReference>
<dbReference type="AlphaFoldDB" id="A0A1H0UVJ0"/>
<sequence>MNEPNLQPWQIFHIALKAFGPKIISACFGNKASKYSRSGYDWAQDPTYTTKRCRNPLEMTHDFFSRLVAAGYGYVVRSAIRYLETTLEPDLKIPSPKRILSTVEKEMLADYPALNAYHQAIKDDCQIEKIKACEQEAIDEIRRTTIKVEQERGQQ</sequence>
<dbReference type="STRING" id="91360.SAMN05660330_03753"/>
<keyword evidence="3" id="KW-1185">Reference proteome</keyword>
<dbReference type="Proteomes" id="UP000199073">
    <property type="component" value="Unassembled WGS sequence"/>
</dbReference>
<evidence type="ECO:0000313" key="2">
    <source>
        <dbReference type="EMBL" id="SDP70340.1"/>
    </source>
</evidence>
<name>A0A1H0UVJ0_9BACT</name>
<dbReference type="OrthoDB" id="5457928at2"/>
<gene>
    <name evidence="1" type="ORF">SAMN05660330_03753</name>
    <name evidence="2" type="ORF">SAMN05660330_03758</name>
</gene>
<proteinExistence type="predicted"/>
<reference evidence="1 3" key="1">
    <citation type="submission" date="2016-10" db="EMBL/GenBank/DDBJ databases">
        <authorList>
            <person name="de Groot N.N."/>
        </authorList>
    </citation>
    <scope>NUCLEOTIDE SEQUENCE [LARGE SCALE GENOMIC DNA]</scope>
    <source>
        <strain evidence="1 3">DSM 12130</strain>
    </source>
</reference>
<dbReference type="EMBL" id="FNJI01000036">
    <property type="protein sequence ID" value="SDP70340.1"/>
    <property type="molecule type" value="Genomic_DNA"/>
</dbReference>
<evidence type="ECO:0000313" key="3">
    <source>
        <dbReference type="Proteomes" id="UP000199073"/>
    </source>
</evidence>
<evidence type="ECO:0000313" key="1">
    <source>
        <dbReference type="EMBL" id="SDP70252.1"/>
    </source>
</evidence>